<name>A0ABR1LLD5_9PEZI</name>
<comment type="caution">
    <text evidence="2">The sequence shown here is derived from an EMBL/GenBank/DDBJ whole genome shotgun (WGS) entry which is preliminary data.</text>
</comment>
<feature type="region of interest" description="Disordered" evidence="1">
    <location>
        <begin position="222"/>
        <end position="262"/>
    </location>
</feature>
<accession>A0ABR1LLD5</accession>
<proteinExistence type="predicted"/>
<protein>
    <submittedName>
        <fullName evidence="2">Uncharacterized protein</fullName>
    </submittedName>
</protein>
<dbReference type="EMBL" id="JBBPDW010000040">
    <property type="protein sequence ID" value="KAK7535443.1"/>
    <property type="molecule type" value="Genomic_DNA"/>
</dbReference>
<organism evidence="2 3">
    <name type="scientific">Phyllosticta citricarpa</name>
    <dbReference type="NCBI Taxonomy" id="55181"/>
    <lineage>
        <taxon>Eukaryota</taxon>
        <taxon>Fungi</taxon>
        <taxon>Dikarya</taxon>
        <taxon>Ascomycota</taxon>
        <taxon>Pezizomycotina</taxon>
        <taxon>Dothideomycetes</taxon>
        <taxon>Dothideomycetes incertae sedis</taxon>
        <taxon>Botryosphaeriales</taxon>
        <taxon>Phyllostictaceae</taxon>
        <taxon>Phyllosticta</taxon>
    </lineage>
</organism>
<reference evidence="2 3" key="1">
    <citation type="submission" date="2024-04" db="EMBL/GenBank/DDBJ databases">
        <title>Phyllosticta paracitricarpa is synonymous to the EU quarantine fungus P. citricarpa based on phylogenomic analyses.</title>
        <authorList>
            <consortium name="Lawrence Berkeley National Laboratory"/>
            <person name="Van Ingen-Buijs V.A."/>
            <person name="Van Westerhoven A.C."/>
            <person name="Haridas S."/>
            <person name="Skiadas P."/>
            <person name="Martin F."/>
            <person name="Groenewald J.Z."/>
            <person name="Crous P.W."/>
            <person name="Seidl M.F."/>
        </authorList>
    </citation>
    <scope>NUCLEOTIDE SEQUENCE [LARGE SCALE GENOMIC DNA]</scope>
    <source>
        <strain evidence="2 3">CBS 122670</strain>
    </source>
</reference>
<feature type="region of interest" description="Disordered" evidence="1">
    <location>
        <begin position="95"/>
        <end position="116"/>
    </location>
</feature>
<sequence length="271" mass="30664">MGGACVGDWLCCKRAALCAALLSIVSIYDDIVGRLWNAMDTETWIFGENLVELVVVLSKFPMDPADDGRQKDAARPLLTASPDFSLLLLHGEPRRNKKPAQRPARASTHAPPPHHGCRHGYTYIHAHLTPESRCRQLIDFLNTRDLDSFRLPLAGPTTITRFWNFLRLERLSLESRLGVPSSPCCVLSFLGKEAHDTPYTRLFRSQQPVVWSGLAWPAWREGEKKPRAASDQRDSKPVRERSDDQWPKVPAEPEGRERALAQNHKWPCIMV</sequence>
<keyword evidence="3" id="KW-1185">Reference proteome</keyword>
<evidence type="ECO:0000313" key="3">
    <source>
        <dbReference type="Proteomes" id="UP001365128"/>
    </source>
</evidence>
<gene>
    <name evidence="2" type="ORF">IWX46DRAFT_584117</name>
</gene>
<feature type="compositionally biased region" description="Basic and acidic residues" evidence="1">
    <location>
        <begin position="222"/>
        <end position="259"/>
    </location>
</feature>
<evidence type="ECO:0000256" key="1">
    <source>
        <dbReference type="SAM" id="MobiDB-lite"/>
    </source>
</evidence>
<evidence type="ECO:0000313" key="2">
    <source>
        <dbReference type="EMBL" id="KAK7535443.1"/>
    </source>
</evidence>
<dbReference type="Proteomes" id="UP001365128">
    <property type="component" value="Unassembled WGS sequence"/>
</dbReference>